<comment type="caution">
    <text evidence="3">The sequence shown here is derived from an EMBL/GenBank/DDBJ whole genome shotgun (WGS) entry which is preliminary data.</text>
</comment>
<dbReference type="OrthoDB" id="20473at2759"/>
<organism evidence="3 4">
    <name type="scientific">Cudoniella acicularis</name>
    <dbReference type="NCBI Taxonomy" id="354080"/>
    <lineage>
        <taxon>Eukaryota</taxon>
        <taxon>Fungi</taxon>
        <taxon>Dikarya</taxon>
        <taxon>Ascomycota</taxon>
        <taxon>Pezizomycotina</taxon>
        <taxon>Leotiomycetes</taxon>
        <taxon>Helotiales</taxon>
        <taxon>Tricladiaceae</taxon>
        <taxon>Cudoniella</taxon>
    </lineage>
</organism>
<reference evidence="3 4" key="1">
    <citation type="submission" date="2020-03" db="EMBL/GenBank/DDBJ databases">
        <title>Draft Genome Sequence of Cudoniella acicularis.</title>
        <authorList>
            <person name="Buettner E."/>
            <person name="Kellner H."/>
        </authorList>
    </citation>
    <scope>NUCLEOTIDE SEQUENCE [LARGE SCALE GENOMIC DNA]</scope>
    <source>
        <strain evidence="3 4">DSM 108380</strain>
    </source>
</reference>
<protein>
    <submittedName>
        <fullName evidence="3">Uncharacterized protein</fullName>
    </submittedName>
</protein>
<feature type="compositionally biased region" description="Acidic residues" evidence="2">
    <location>
        <begin position="169"/>
        <end position="183"/>
    </location>
</feature>
<evidence type="ECO:0000256" key="1">
    <source>
        <dbReference type="SAM" id="Coils"/>
    </source>
</evidence>
<gene>
    <name evidence="3" type="ORF">G7Y89_g13517</name>
</gene>
<evidence type="ECO:0000313" key="4">
    <source>
        <dbReference type="Proteomes" id="UP000566819"/>
    </source>
</evidence>
<dbReference type="PANTHER" id="PTHR22705:SF0">
    <property type="entry name" value="ZZ-TYPE ZINC FINGER-CONTAINING PROTEIN 3"/>
    <property type="match status" value="1"/>
</dbReference>
<feature type="compositionally biased region" description="Basic and acidic residues" evidence="2">
    <location>
        <begin position="188"/>
        <end position="200"/>
    </location>
</feature>
<name>A0A8H4R736_9HELO</name>
<feature type="compositionally biased region" description="Low complexity" evidence="2">
    <location>
        <begin position="18"/>
        <end position="36"/>
    </location>
</feature>
<feature type="region of interest" description="Disordered" evidence="2">
    <location>
        <begin position="149"/>
        <end position="209"/>
    </location>
</feature>
<accession>A0A8H4R736</accession>
<keyword evidence="4" id="KW-1185">Reference proteome</keyword>
<sequence length="291" mass="31514">MPSRRNIKKMPSLTVDTSPSTSQSQSQAPSHSPSQPNQRSTSRSASPVRPPYSPLTPTLSASRLATSDNAPASTTPPRQTYTHSQPAQVGIPQPPPVPILFEENPDAIALKAAISILQIQARNATNDIKTLQRVKEQALQDPEGFSNALAKGDIKTRGDGLFKPNPITDDNEDEDEDDEEGESGGENMRMDLDKEAEGKKNWTSIPAPQNVVRCPPINWTQYAIVGESLNKLHKDQQARPSEGMPQRVGPDGQLLFGGEGQRRAADIGVAAPYQPSKDRIEKSGSKKGGKR</sequence>
<feature type="compositionally biased region" description="Polar residues" evidence="2">
    <location>
        <begin position="55"/>
        <end position="84"/>
    </location>
</feature>
<keyword evidence="1" id="KW-0175">Coiled coil</keyword>
<evidence type="ECO:0000256" key="2">
    <source>
        <dbReference type="SAM" id="MobiDB-lite"/>
    </source>
</evidence>
<feature type="region of interest" description="Disordered" evidence="2">
    <location>
        <begin position="1"/>
        <end position="100"/>
    </location>
</feature>
<proteinExistence type="predicted"/>
<dbReference type="PANTHER" id="PTHR22705">
    <property type="entry name" value="ZINC FINGER, ZZ DOMAIN CONTAINING 3"/>
    <property type="match status" value="1"/>
</dbReference>
<dbReference type="Proteomes" id="UP000566819">
    <property type="component" value="Unassembled WGS sequence"/>
</dbReference>
<dbReference type="EMBL" id="JAAMPI010001593">
    <property type="protein sequence ID" value="KAF4624650.1"/>
    <property type="molecule type" value="Genomic_DNA"/>
</dbReference>
<feature type="coiled-coil region" evidence="1">
    <location>
        <begin position="114"/>
        <end position="141"/>
    </location>
</feature>
<dbReference type="InterPro" id="IPR037830">
    <property type="entry name" value="ZZZ3"/>
</dbReference>
<feature type="region of interest" description="Disordered" evidence="2">
    <location>
        <begin position="231"/>
        <end position="291"/>
    </location>
</feature>
<dbReference type="AlphaFoldDB" id="A0A8H4R736"/>
<evidence type="ECO:0000313" key="3">
    <source>
        <dbReference type="EMBL" id="KAF4624650.1"/>
    </source>
</evidence>